<evidence type="ECO:0000313" key="2">
    <source>
        <dbReference type="Proteomes" id="UP001519863"/>
    </source>
</evidence>
<name>A0ABS7B445_9ACTN</name>
<sequence length="85" mass="9406">MLIERDEIRRVFRETVDAGGDVVDVALAAQAHGWGRHCVYTAIAFRAEFGVSIKEALNFAGWIEGSVATEESCRMLREGVPTPLR</sequence>
<protein>
    <submittedName>
        <fullName evidence="1">Uncharacterized protein</fullName>
    </submittedName>
</protein>
<organism evidence="1 2">
    <name type="scientific">Actinoplanes hulinensis</name>
    <dbReference type="NCBI Taxonomy" id="1144547"/>
    <lineage>
        <taxon>Bacteria</taxon>
        <taxon>Bacillati</taxon>
        <taxon>Actinomycetota</taxon>
        <taxon>Actinomycetes</taxon>
        <taxon>Micromonosporales</taxon>
        <taxon>Micromonosporaceae</taxon>
        <taxon>Actinoplanes</taxon>
    </lineage>
</organism>
<proteinExistence type="predicted"/>
<dbReference type="RefSeq" id="WP_220145204.1">
    <property type="nucleotide sequence ID" value="NZ_JAHXZI010000009.1"/>
</dbReference>
<dbReference type="EMBL" id="JAHXZI010000009">
    <property type="protein sequence ID" value="MBW6435780.1"/>
    <property type="molecule type" value="Genomic_DNA"/>
</dbReference>
<comment type="caution">
    <text evidence="1">The sequence shown here is derived from an EMBL/GenBank/DDBJ whole genome shotgun (WGS) entry which is preliminary data.</text>
</comment>
<accession>A0ABS7B445</accession>
<dbReference type="Proteomes" id="UP001519863">
    <property type="component" value="Unassembled WGS sequence"/>
</dbReference>
<evidence type="ECO:0000313" key="1">
    <source>
        <dbReference type="EMBL" id="MBW6435780.1"/>
    </source>
</evidence>
<reference evidence="1 2" key="1">
    <citation type="journal article" date="2013" name="Antonie Van Leeuwenhoek">
        <title>Actinoplanes hulinensis sp. nov., a novel actinomycete isolated from soybean root (Glycine max (L.) Merr).</title>
        <authorList>
            <person name="Shen Y."/>
            <person name="Liu C."/>
            <person name="Wang X."/>
            <person name="Zhao J."/>
            <person name="Jia F."/>
            <person name="Zhang Y."/>
            <person name="Wang L."/>
            <person name="Yang D."/>
            <person name="Xiang W."/>
        </authorList>
    </citation>
    <scope>NUCLEOTIDE SEQUENCE [LARGE SCALE GENOMIC DNA]</scope>
    <source>
        <strain evidence="1 2">NEAU-M9</strain>
    </source>
</reference>
<keyword evidence="2" id="KW-1185">Reference proteome</keyword>
<gene>
    <name evidence="1" type="ORF">KZ829_18725</name>
</gene>